<protein>
    <submittedName>
        <fullName evidence="2">Uncharacterized protein</fullName>
    </submittedName>
</protein>
<proteinExistence type="predicted"/>
<gene>
    <name evidence="2" type="ORF">F2Q69_00014328</name>
</gene>
<evidence type="ECO:0000256" key="1">
    <source>
        <dbReference type="SAM" id="MobiDB-lite"/>
    </source>
</evidence>
<accession>A0A8S9R6R6</accession>
<dbReference type="EMBL" id="QGKX02000996">
    <property type="protein sequence ID" value="KAF3559330.1"/>
    <property type="molecule type" value="Genomic_DNA"/>
</dbReference>
<evidence type="ECO:0000313" key="2">
    <source>
        <dbReference type="EMBL" id="KAF3559330.1"/>
    </source>
</evidence>
<feature type="region of interest" description="Disordered" evidence="1">
    <location>
        <begin position="29"/>
        <end position="86"/>
    </location>
</feature>
<feature type="compositionally biased region" description="Basic and acidic residues" evidence="1">
    <location>
        <begin position="70"/>
        <end position="86"/>
    </location>
</feature>
<name>A0A8S9R6R6_BRACR</name>
<dbReference type="Proteomes" id="UP000712600">
    <property type="component" value="Unassembled WGS sequence"/>
</dbReference>
<dbReference type="AlphaFoldDB" id="A0A8S9R6R6"/>
<comment type="caution">
    <text evidence="2">The sequence shown here is derived from an EMBL/GenBank/DDBJ whole genome shotgun (WGS) entry which is preliminary data.</text>
</comment>
<reference evidence="2" key="1">
    <citation type="submission" date="2019-12" db="EMBL/GenBank/DDBJ databases">
        <title>Genome sequencing and annotation of Brassica cretica.</title>
        <authorList>
            <person name="Studholme D.J."/>
            <person name="Sarris P."/>
        </authorList>
    </citation>
    <scope>NUCLEOTIDE SEQUENCE</scope>
    <source>
        <strain evidence="2">PFS-109/04</strain>
        <tissue evidence="2">Leaf</tissue>
    </source>
</reference>
<organism evidence="2 3">
    <name type="scientific">Brassica cretica</name>
    <name type="common">Mustard</name>
    <dbReference type="NCBI Taxonomy" id="69181"/>
    <lineage>
        <taxon>Eukaryota</taxon>
        <taxon>Viridiplantae</taxon>
        <taxon>Streptophyta</taxon>
        <taxon>Embryophyta</taxon>
        <taxon>Tracheophyta</taxon>
        <taxon>Spermatophyta</taxon>
        <taxon>Magnoliopsida</taxon>
        <taxon>eudicotyledons</taxon>
        <taxon>Gunneridae</taxon>
        <taxon>Pentapetalae</taxon>
        <taxon>rosids</taxon>
        <taxon>malvids</taxon>
        <taxon>Brassicales</taxon>
        <taxon>Brassicaceae</taxon>
        <taxon>Brassiceae</taxon>
        <taxon>Brassica</taxon>
    </lineage>
</organism>
<evidence type="ECO:0000313" key="3">
    <source>
        <dbReference type="Proteomes" id="UP000712600"/>
    </source>
</evidence>
<sequence length="86" mass="9564">MRRLEPEWYDAGGVVEPIHRATKTQIVSTKIEHDKEEPPGSVKAVVTSSGDQSFEGKFNLRGSSTQIKPSTDHRLGETAREELVET</sequence>